<dbReference type="PROSITE" id="PS50110">
    <property type="entry name" value="RESPONSE_REGULATORY"/>
    <property type="match status" value="1"/>
</dbReference>
<evidence type="ECO:0000256" key="1">
    <source>
        <dbReference type="PROSITE-ProRule" id="PRU00169"/>
    </source>
</evidence>
<evidence type="ECO:0000259" key="2">
    <source>
        <dbReference type="PROSITE" id="PS50110"/>
    </source>
</evidence>
<dbReference type="RefSeq" id="WP_092078975.1">
    <property type="nucleotide sequence ID" value="NZ_FNAQ01000011.1"/>
</dbReference>
<evidence type="ECO:0000313" key="5">
    <source>
        <dbReference type="Proteomes" id="UP000243205"/>
    </source>
</evidence>
<dbReference type="Pfam" id="PF00072">
    <property type="entry name" value="Response_reg"/>
    <property type="match status" value="1"/>
</dbReference>
<keyword evidence="1" id="KW-0597">Phosphoprotein</keyword>
<feature type="modified residue" description="4-aspartylphosphate" evidence="1">
    <location>
        <position position="63"/>
    </location>
</feature>
<dbReference type="Proteomes" id="UP000243205">
    <property type="component" value="Unassembled WGS sequence"/>
</dbReference>
<dbReference type="AlphaFoldDB" id="A0A1G7CXC9"/>
<proteinExistence type="predicted"/>
<reference evidence="5" key="1">
    <citation type="submission" date="2016-10" db="EMBL/GenBank/DDBJ databases">
        <authorList>
            <person name="Varghese N."/>
            <person name="Submissions S."/>
        </authorList>
    </citation>
    <scope>NUCLEOTIDE SEQUENCE [LARGE SCALE GENOMIC DNA]</scope>
    <source>
        <strain evidence="5">DSM 8987</strain>
    </source>
</reference>
<dbReference type="OrthoDB" id="9769359at2"/>
<organism evidence="4 5">
    <name type="scientific">Desulfuromonas thiophila</name>
    <dbReference type="NCBI Taxonomy" id="57664"/>
    <lineage>
        <taxon>Bacteria</taxon>
        <taxon>Pseudomonadati</taxon>
        <taxon>Thermodesulfobacteriota</taxon>
        <taxon>Desulfuromonadia</taxon>
        <taxon>Desulfuromonadales</taxon>
        <taxon>Desulfuromonadaceae</taxon>
        <taxon>Desulfuromonas</taxon>
    </lineage>
</organism>
<dbReference type="SMART" id="SM00448">
    <property type="entry name" value="REC"/>
    <property type="match status" value="1"/>
</dbReference>
<dbReference type="STRING" id="57664.SAMN05661003_1113"/>
<name>A0A1G7CXC9_9BACT</name>
<dbReference type="PANTHER" id="PTHR45228">
    <property type="entry name" value="CYCLIC DI-GMP PHOSPHODIESTERASE TM_0186-RELATED"/>
    <property type="match status" value="1"/>
</dbReference>
<dbReference type="SUPFAM" id="SSF109604">
    <property type="entry name" value="HD-domain/PDEase-like"/>
    <property type="match status" value="1"/>
</dbReference>
<dbReference type="SUPFAM" id="SSF52172">
    <property type="entry name" value="CheY-like"/>
    <property type="match status" value="1"/>
</dbReference>
<evidence type="ECO:0000313" key="4">
    <source>
        <dbReference type="EMBL" id="SDE43316.1"/>
    </source>
</evidence>
<dbReference type="PANTHER" id="PTHR45228:SF1">
    <property type="entry name" value="CYCLIC DI-GMP PHOSPHODIESTERASE TM_0186"/>
    <property type="match status" value="1"/>
</dbReference>
<protein>
    <submittedName>
        <fullName evidence="4">Putative two-component system response regulator</fullName>
    </submittedName>
</protein>
<dbReference type="GO" id="GO:0000160">
    <property type="term" value="P:phosphorelay signal transduction system"/>
    <property type="evidence" value="ECO:0007669"/>
    <property type="project" value="InterPro"/>
</dbReference>
<dbReference type="InterPro" id="IPR001789">
    <property type="entry name" value="Sig_transdc_resp-reg_receiver"/>
</dbReference>
<dbReference type="InterPro" id="IPR037522">
    <property type="entry name" value="HD_GYP_dom"/>
</dbReference>
<gene>
    <name evidence="4" type="ORF">SAMN05661003_1113</name>
</gene>
<dbReference type="Gene3D" id="1.10.3210.10">
    <property type="entry name" value="Hypothetical protein af1432"/>
    <property type="match status" value="1"/>
</dbReference>
<sequence>MIETPAAVRVSRILFVDDEQAVLSSLRRLLRNVAEPWCCHYATSADSALEMIASQPMDVVVSDVNMPGKTGFDLLCELRQLPETQDTPVLIITGGQDEDNKRRALDLGATDLLVKPVSLNTLLARIRNMLKLKEYQDEIKKRNQHLDTLVKIRTRELELSRLDLIWRLGKTAEKRDSNTGYHIFRVAHYCRILAVALGMSEKFCDQIFQTSPLHDIGKIGIPDKILLKPGGFDEGERRAMEAHCLIGAEILSQEIVPPLLGQPGAVASPEVDLSSENHFLNMAADIALCHHEHWDGSGYPRGIAGEAIPLAARICALADVFDALASARPYKEPLPLEQVLEMMRAGRGTQFDPVVFQCFEENLTQFVAVRNRLADGDNSFPPA</sequence>
<feature type="domain" description="Response regulatory" evidence="2">
    <location>
        <begin position="12"/>
        <end position="130"/>
    </location>
</feature>
<dbReference type="Pfam" id="PF13487">
    <property type="entry name" value="HD_5"/>
    <property type="match status" value="1"/>
</dbReference>
<dbReference type="SMART" id="SM00471">
    <property type="entry name" value="HDc"/>
    <property type="match status" value="1"/>
</dbReference>
<dbReference type="Gene3D" id="3.40.50.2300">
    <property type="match status" value="1"/>
</dbReference>
<dbReference type="CDD" id="cd00077">
    <property type="entry name" value="HDc"/>
    <property type="match status" value="1"/>
</dbReference>
<dbReference type="EMBL" id="FNAQ01000011">
    <property type="protein sequence ID" value="SDE43316.1"/>
    <property type="molecule type" value="Genomic_DNA"/>
</dbReference>
<evidence type="ECO:0000259" key="3">
    <source>
        <dbReference type="PROSITE" id="PS51832"/>
    </source>
</evidence>
<accession>A0A1G7CXC9</accession>
<dbReference type="InterPro" id="IPR011006">
    <property type="entry name" value="CheY-like_superfamily"/>
</dbReference>
<dbReference type="InterPro" id="IPR003607">
    <property type="entry name" value="HD/PDEase_dom"/>
</dbReference>
<dbReference type="InterPro" id="IPR052020">
    <property type="entry name" value="Cyclic_di-GMP/3'3'-cGAMP_PDE"/>
</dbReference>
<dbReference type="PROSITE" id="PS51832">
    <property type="entry name" value="HD_GYP"/>
    <property type="match status" value="1"/>
</dbReference>
<feature type="domain" description="HD-GYP" evidence="3">
    <location>
        <begin position="157"/>
        <end position="375"/>
    </location>
</feature>
<keyword evidence="5" id="KW-1185">Reference proteome</keyword>